<dbReference type="PROSITE" id="PS00250">
    <property type="entry name" value="TGF_BETA_1"/>
    <property type="match status" value="1"/>
</dbReference>
<evidence type="ECO:0000256" key="8">
    <source>
        <dbReference type="ARBA" id="ARBA00023157"/>
    </source>
</evidence>
<dbReference type="PROSITE" id="PS51362">
    <property type="entry name" value="TGF_BETA_2"/>
    <property type="match status" value="1"/>
</dbReference>
<evidence type="ECO:0000256" key="3">
    <source>
        <dbReference type="ARBA" id="ARBA00022473"/>
    </source>
</evidence>
<keyword evidence="9" id="KW-0325">Glycoprotein</keyword>
<dbReference type="OrthoDB" id="5949851at2759"/>
<evidence type="ECO:0000256" key="1">
    <source>
        <dbReference type="ARBA" id="ARBA00004613"/>
    </source>
</evidence>
<dbReference type="InterPro" id="IPR029034">
    <property type="entry name" value="Cystine-knot_cytokine"/>
</dbReference>
<accession>A0A2G9QCP6</accession>
<dbReference type="Gene3D" id="2.10.90.10">
    <property type="entry name" value="Cystine-knot cytokines"/>
    <property type="match status" value="1"/>
</dbReference>
<evidence type="ECO:0000256" key="10">
    <source>
        <dbReference type="RuleBase" id="RU000354"/>
    </source>
</evidence>
<dbReference type="Proteomes" id="UP000228934">
    <property type="component" value="Unassembled WGS sequence"/>
</dbReference>
<gene>
    <name evidence="12" type="ORF">AB205_0030920</name>
</gene>
<evidence type="ECO:0000259" key="11">
    <source>
        <dbReference type="PROSITE" id="PS51362"/>
    </source>
</evidence>
<dbReference type="GO" id="GO:0008083">
    <property type="term" value="F:growth factor activity"/>
    <property type="evidence" value="ECO:0007669"/>
    <property type="project" value="UniProtKB-KW"/>
</dbReference>
<dbReference type="GO" id="GO:0005615">
    <property type="term" value="C:extracellular space"/>
    <property type="evidence" value="ECO:0007669"/>
    <property type="project" value="TreeGrafter"/>
</dbReference>
<dbReference type="PANTHER" id="PTHR11848:SF159">
    <property type="entry name" value="NODAL HOMOLOG"/>
    <property type="match status" value="1"/>
</dbReference>
<dbReference type="AlphaFoldDB" id="A0A2G9QCP6"/>
<evidence type="ECO:0000256" key="5">
    <source>
        <dbReference type="ARBA" id="ARBA00022685"/>
    </source>
</evidence>
<reference evidence="13" key="1">
    <citation type="journal article" date="2017" name="Nat. Commun.">
        <title>The North American bullfrog draft genome provides insight into hormonal regulation of long noncoding RNA.</title>
        <authorList>
            <person name="Hammond S.A."/>
            <person name="Warren R.L."/>
            <person name="Vandervalk B.P."/>
            <person name="Kucuk E."/>
            <person name="Khan H."/>
            <person name="Gibb E.A."/>
            <person name="Pandoh P."/>
            <person name="Kirk H."/>
            <person name="Zhao Y."/>
            <person name="Jones M."/>
            <person name="Mungall A.J."/>
            <person name="Coope R."/>
            <person name="Pleasance S."/>
            <person name="Moore R.A."/>
            <person name="Holt R.A."/>
            <person name="Round J.M."/>
            <person name="Ohora S."/>
            <person name="Walle B.V."/>
            <person name="Veldhoen N."/>
            <person name="Helbing C.C."/>
            <person name="Birol I."/>
        </authorList>
    </citation>
    <scope>NUCLEOTIDE SEQUENCE [LARGE SCALE GENOMIC DNA]</scope>
</reference>
<comment type="similarity">
    <text evidence="2 10">Belongs to the TGF-beta family.</text>
</comment>
<keyword evidence="5" id="KW-0165">Cleavage on pair of basic residues</keyword>
<evidence type="ECO:0000256" key="9">
    <source>
        <dbReference type="ARBA" id="ARBA00023180"/>
    </source>
</evidence>
<keyword evidence="3" id="KW-0217">Developmental protein</keyword>
<keyword evidence="13" id="KW-1185">Reference proteome</keyword>
<dbReference type="PANTHER" id="PTHR11848">
    <property type="entry name" value="TGF-BETA FAMILY"/>
    <property type="match status" value="1"/>
</dbReference>
<dbReference type="InterPro" id="IPR017948">
    <property type="entry name" value="TGFb_CS"/>
</dbReference>
<dbReference type="SMART" id="SM00204">
    <property type="entry name" value="TGFB"/>
    <property type="match status" value="1"/>
</dbReference>
<keyword evidence="7 10" id="KW-0339">Growth factor</keyword>
<dbReference type="SUPFAM" id="SSF57501">
    <property type="entry name" value="Cystine-knot cytokines"/>
    <property type="match status" value="1"/>
</dbReference>
<dbReference type="GO" id="GO:0009888">
    <property type="term" value="P:tissue development"/>
    <property type="evidence" value="ECO:0007669"/>
    <property type="project" value="UniProtKB-ARBA"/>
</dbReference>
<dbReference type="Pfam" id="PF00019">
    <property type="entry name" value="TGF_beta"/>
    <property type="match status" value="1"/>
</dbReference>
<dbReference type="GO" id="GO:0007369">
    <property type="term" value="P:gastrulation"/>
    <property type="evidence" value="ECO:0007669"/>
    <property type="project" value="UniProtKB-ARBA"/>
</dbReference>
<evidence type="ECO:0000313" key="12">
    <source>
        <dbReference type="EMBL" id="PIO13389.1"/>
    </source>
</evidence>
<comment type="subcellular location">
    <subcellularLocation>
        <location evidence="1">Secreted</location>
    </subcellularLocation>
</comment>
<sequence>MGDSWKVFTLTKILNAYLNLRQTSYYDDIMGGRTSSQKDHENSCTDISTDRVLLIVFTKDNPSDKVNGYPNLIQTVESSKYVMSPEVKSEQGIKRHRKNRNTKDSIIMNHFPSRTVEEGKPLCQRVDVMVDFEKFGWGNLIIHPKNFNAYRCEGACPIPLSEPFKPTNHAYIMSLLKLFNSDKVECASCAPVKMRPLSMLMNDNGDVVMKHHEDMIVEECGCH</sequence>
<protein>
    <recommendedName>
        <fullName evidence="11">TGF-beta family profile domain-containing protein</fullName>
    </recommendedName>
</protein>
<organism evidence="12 13">
    <name type="scientific">Aquarana catesbeiana</name>
    <name type="common">American bullfrog</name>
    <name type="synonym">Rana catesbeiana</name>
    <dbReference type="NCBI Taxonomy" id="8400"/>
    <lineage>
        <taxon>Eukaryota</taxon>
        <taxon>Metazoa</taxon>
        <taxon>Chordata</taxon>
        <taxon>Craniata</taxon>
        <taxon>Vertebrata</taxon>
        <taxon>Euteleostomi</taxon>
        <taxon>Amphibia</taxon>
        <taxon>Batrachia</taxon>
        <taxon>Anura</taxon>
        <taxon>Neobatrachia</taxon>
        <taxon>Ranoidea</taxon>
        <taxon>Ranidae</taxon>
        <taxon>Aquarana</taxon>
    </lineage>
</organism>
<evidence type="ECO:0000256" key="7">
    <source>
        <dbReference type="ARBA" id="ARBA00023030"/>
    </source>
</evidence>
<feature type="domain" description="TGF-beta family profile" evidence="11">
    <location>
        <begin position="95"/>
        <end position="223"/>
    </location>
</feature>
<name>A0A2G9QCP6_AQUCT</name>
<keyword evidence="4" id="KW-0964">Secreted</keyword>
<dbReference type="EMBL" id="KZ059798">
    <property type="protein sequence ID" value="PIO13389.1"/>
    <property type="molecule type" value="Genomic_DNA"/>
</dbReference>
<dbReference type="InterPro" id="IPR001839">
    <property type="entry name" value="TGF-b_C"/>
</dbReference>
<keyword evidence="8" id="KW-1015">Disulfide bond</keyword>
<evidence type="ECO:0000256" key="4">
    <source>
        <dbReference type="ARBA" id="ARBA00022525"/>
    </source>
</evidence>
<evidence type="ECO:0000256" key="2">
    <source>
        <dbReference type="ARBA" id="ARBA00006656"/>
    </source>
</evidence>
<dbReference type="FunFam" id="2.10.90.10:FF:000026">
    <property type="entry name" value="Nodal homolog 3-A"/>
    <property type="match status" value="1"/>
</dbReference>
<keyword evidence="6" id="KW-0732">Signal</keyword>
<evidence type="ECO:0000256" key="6">
    <source>
        <dbReference type="ARBA" id="ARBA00022729"/>
    </source>
</evidence>
<evidence type="ECO:0000313" key="13">
    <source>
        <dbReference type="Proteomes" id="UP000228934"/>
    </source>
</evidence>
<dbReference type="GO" id="GO:0005125">
    <property type="term" value="F:cytokine activity"/>
    <property type="evidence" value="ECO:0007669"/>
    <property type="project" value="TreeGrafter"/>
</dbReference>
<proteinExistence type="inferred from homology"/>
<dbReference type="InterPro" id="IPR015615">
    <property type="entry name" value="TGF-beta-rel"/>
</dbReference>